<reference evidence="1" key="1">
    <citation type="submission" date="2024-09" db="EMBL/GenBank/DDBJ databases">
        <authorList>
            <person name="Liu J."/>
        </authorList>
    </citation>
    <scope>NUCLEOTIDE SEQUENCE</scope>
    <source>
        <strain evidence="1">NBU2967</strain>
    </source>
</reference>
<name>A0ACC7LU89_9FLAO</name>
<evidence type="ECO:0000313" key="2">
    <source>
        <dbReference type="Proteomes" id="UP001595191"/>
    </source>
</evidence>
<comment type="caution">
    <text evidence="1">The sequence shown here is derived from an EMBL/GenBank/DDBJ whole genome shotgun (WGS) entry which is preliminary data.</text>
</comment>
<sequence length="315" mass="34820">MTYQNNFIIKSILLLVTFFTIIGCNKSDDSEIIDEKDNTTSETVDLTSLPFGGVGETKVLIRNQGDPFPDYLSLWLCGLPSDGAGANNASDWTNPDGTWDYTRKPQVEGNVTWNHEFDISLDGNGNRIITGNNLPDHPTGIFPIQQGTEAFQYDGNPNIISEQVVNYTLPAMPQIASEPNCVFFGPAGFSLTGAAIYHGASTLGTDAAAHEMLDRFGGHTDGTERYHYHFPSEDLQDHIHEHESGHGALMGYMLDGFGIYGPYGENGEILTSADLDECHGHTHPVLWDGQMIDLYHYHWTYDFPYNIGCFKGNAQ</sequence>
<evidence type="ECO:0000313" key="1">
    <source>
        <dbReference type="EMBL" id="MFH6605142.1"/>
    </source>
</evidence>
<organism evidence="1 2">
    <name type="scientific">Meishania litoralis</name>
    <dbReference type="NCBI Taxonomy" id="3434685"/>
    <lineage>
        <taxon>Bacteria</taxon>
        <taxon>Pseudomonadati</taxon>
        <taxon>Bacteroidota</taxon>
        <taxon>Flavobacteriia</taxon>
        <taxon>Flavobacteriales</taxon>
        <taxon>Flavobacteriaceae</taxon>
        <taxon>Meishania</taxon>
    </lineage>
</organism>
<keyword evidence="2" id="KW-1185">Reference proteome</keyword>
<protein>
    <submittedName>
        <fullName evidence="1">YHYH protein</fullName>
    </submittedName>
</protein>
<gene>
    <name evidence="1" type="ORF">ACEZ3G_16775</name>
</gene>
<dbReference type="Proteomes" id="UP001595191">
    <property type="component" value="Unassembled WGS sequence"/>
</dbReference>
<dbReference type="EMBL" id="JBHFPV010000008">
    <property type="protein sequence ID" value="MFH6605142.1"/>
    <property type="molecule type" value="Genomic_DNA"/>
</dbReference>
<accession>A0ACC7LU89</accession>
<proteinExistence type="predicted"/>